<keyword evidence="2" id="KW-1185">Reference proteome</keyword>
<name>A0A9N8WH89_9GLOM</name>
<evidence type="ECO:0000313" key="2">
    <source>
        <dbReference type="Proteomes" id="UP000789706"/>
    </source>
</evidence>
<gene>
    <name evidence="1" type="ORF">DEBURN_LOCUS3783</name>
</gene>
<dbReference type="AlphaFoldDB" id="A0A9N8WH89"/>
<dbReference type="Proteomes" id="UP000789706">
    <property type="component" value="Unassembled WGS sequence"/>
</dbReference>
<reference evidence="1" key="1">
    <citation type="submission" date="2021-06" db="EMBL/GenBank/DDBJ databases">
        <authorList>
            <person name="Kallberg Y."/>
            <person name="Tangrot J."/>
            <person name="Rosling A."/>
        </authorList>
    </citation>
    <scope>NUCLEOTIDE SEQUENCE</scope>
    <source>
        <strain evidence="1">AZ414A</strain>
    </source>
</reference>
<proteinExistence type="predicted"/>
<dbReference type="EMBL" id="CAJVPK010000251">
    <property type="protein sequence ID" value="CAG8483319.1"/>
    <property type="molecule type" value="Genomic_DNA"/>
</dbReference>
<protein>
    <submittedName>
        <fullName evidence="1">8761_t:CDS:1</fullName>
    </submittedName>
</protein>
<organism evidence="1 2">
    <name type="scientific">Diversispora eburnea</name>
    <dbReference type="NCBI Taxonomy" id="1213867"/>
    <lineage>
        <taxon>Eukaryota</taxon>
        <taxon>Fungi</taxon>
        <taxon>Fungi incertae sedis</taxon>
        <taxon>Mucoromycota</taxon>
        <taxon>Glomeromycotina</taxon>
        <taxon>Glomeromycetes</taxon>
        <taxon>Diversisporales</taxon>
        <taxon>Diversisporaceae</taxon>
        <taxon>Diversispora</taxon>
    </lineage>
</organism>
<dbReference type="OrthoDB" id="2469340at2759"/>
<comment type="caution">
    <text evidence="1">The sequence shown here is derived from an EMBL/GenBank/DDBJ whole genome shotgun (WGS) entry which is preliminary data.</text>
</comment>
<evidence type="ECO:0000313" key="1">
    <source>
        <dbReference type="EMBL" id="CAG8483319.1"/>
    </source>
</evidence>
<accession>A0A9N8WH89</accession>
<sequence>MENYINNEISTKHPKAYDISRPLSKHINTEKLLSRDIREGGLAMEWPDSSSVNFNEINEELK</sequence>